<evidence type="ECO:0000313" key="2">
    <source>
        <dbReference type="EMBL" id="MDR6531548.1"/>
    </source>
</evidence>
<reference evidence="2 3" key="1">
    <citation type="submission" date="2023-07" db="EMBL/GenBank/DDBJ databases">
        <title>Sorghum-associated microbial communities from plants grown in Nebraska, USA.</title>
        <authorList>
            <person name="Schachtman D."/>
        </authorList>
    </citation>
    <scope>NUCLEOTIDE SEQUENCE [LARGE SCALE GENOMIC DNA]</scope>
    <source>
        <strain evidence="2 3">DS2154</strain>
    </source>
</reference>
<dbReference type="Proteomes" id="UP001262754">
    <property type="component" value="Unassembled WGS sequence"/>
</dbReference>
<name>A0ABU1MZE2_9CAUL</name>
<comment type="caution">
    <text evidence="2">The sequence shown here is derived from an EMBL/GenBank/DDBJ whole genome shotgun (WGS) entry which is preliminary data.</text>
</comment>
<dbReference type="EMBL" id="JAVDRL010000006">
    <property type="protein sequence ID" value="MDR6531548.1"/>
    <property type="molecule type" value="Genomic_DNA"/>
</dbReference>
<gene>
    <name evidence="2" type="ORF">J2800_002295</name>
</gene>
<evidence type="ECO:0000259" key="1">
    <source>
        <dbReference type="Pfam" id="PF07484"/>
    </source>
</evidence>
<dbReference type="Pfam" id="PF07484">
    <property type="entry name" value="Collar"/>
    <property type="match status" value="1"/>
</dbReference>
<dbReference type="InterPro" id="IPR011083">
    <property type="entry name" value="Phage_tail_collar_dom"/>
</dbReference>
<organism evidence="2 3">
    <name type="scientific">Caulobacter rhizosphaerae</name>
    <dbReference type="NCBI Taxonomy" id="2010972"/>
    <lineage>
        <taxon>Bacteria</taxon>
        <taxon>Pseudomonadati</taxon>
        <taxon>Pseudomonadota</taxon>
        <taxon>Alphaproteobacteria</taxon>
        <taxon>Caulobacterales</taxon>
        <taxon>Caulobacteraceae</taxon>
        <taxon>Caulobacter</taxon>
    </lineage>
</organism>
<dbReference type="InterPro" id="IPR037053">
    <property type="entry name" value="Phage_tail_collar_dom_sf"/>
</dbReference>
<protein>
    <submittedName>
        <fullName evidence="2">Microcystin-dependent protein</fullName>
    </submittedName>
</protein>
<evidence type="ECO:0000313" key="3">
    <source>
        <dbReference type="Proteomes" id="UP001262754"/>
    </source>
</evidence>
<accession>A0ABU1MZE2</accession>
<sequence>MGTPYMGELRIMSFNFAPKYWAQCNGQLLSIQQNQALFSLLGTTYGGNGVTNFALPDLRTMVPAHTGSGYPQGAIVGEYSHTLIQTEMPQHLHFLKADATHAGDTNAATAVAGNSFGQTYGKPSSGSNIAFNMYSTTLTPVAPMAPQALGVAGGSQPHENRQPFLVLNICIALQGIFPSRN</sequence>
<proteinExistence type="predicted"/>
<keyword evidence="3" id="KW-1185">Reference proteome</keyword>
<dbReference type="RefSeq" id="WP_056761990.1">
    <property type="nucleotide sequence ID" value="NZ_BMLD01000012.1"/>
</dbReference>
<dbReference type="Gene3D" id="3.90.1340.10">
    <property type="entry name" value="Phage tail collar domain"/>
    <property type="match status" value="1"/>
</dbReference>
<feature type="domain" description="Phage tail collar" evidence="1">
    <location>
        <begin position="7"/>
        <end position="63"/>
    </location>
</feature>
<dbReference type="SUPFAM" id="SSF88874">
    <property type="entry name" value="Receptor-binding domain of short tail fibre protein gp12"/>
    <property type="match status" value="1"/>
</dbReference>